<comment type="catalytic activity">
    <reaction evidence="6">
        <text>D-erythro-1-(imidazol-4-yl)glycerol 3-phosphate = 3-(imidazol-4-yl)-2-oxopropyl phosphate + H2O</text>
        <dbReference type="Rhea" id="RHEA:11040"/>
        <dbReference type="ChEBI" id="CHEBI:15377"/>
        <dbReference type="ChEBI" id="CHEBI:57766"/>
        <dbReference type="ChEBI" id="CHEBI:58278"/>
        <dbReference type="EC" id="4.2.1.19"/>
    </reaction>
</comment>
<keyword evidence="6" id="KW-0963">Cytoplasm</keyword>
<comment type="similarity">
    <text evidence="6">Belongs to the imidazoleglycerol-phosphate dehydratase family.</text>
</comment>
<dbReference type="PANTHER" id="PTHR23133:SF2">
    <property type="entry name" value="IMIDAZOLEGLYCEROL-PHOSPHATE DEHYDRATASE"/>
    <property type="match status" value="1"/>
</dbReference>
<organism evidence="7 8">
    <name type="scientific">Methanosarcina lacustris Z-7289</name>
    <dbReference type="NCBI Taxonomy" id="1434111"/>
    <lineage>
        <taxon>Archaea</taxon>
        <taxon>Methanobacteriati</taxon>
        <taxon>Methanobacteriota</taxon>
        <taxon>Stenosarchaea group</taxon>
        <taxon>Methanomicrobia</taxon>
        <taxon>Methanosarcinales</taxon>
        <taxon>Methanosarcinaceae</taxon>
        <taxon>Methanosarcina</taxon>
    </lineage>
</organism>
<dbReference type="PROSITE" id="PS00955">
    <property type="entry name" value="IGP_DEHYDRATASE_2"/>
    <property type="match status" value="1"/>
</dbReference>
<evidence type="ECO:0000313" key="7">
    <source>
        <dbReference type="EMBL" id="AKB73374.1"/>
    </source>
</evidence>
<dbReference type="Pfam" id="PF00475">
    <property type="entry name" value="IGPD"/>
    <property type="match status" value="1"/>
</dbReference>
<dbReference type="PATRIC" id="fig|1434111.4.peg.134"/>
<keyword evidence="4 6" id="KW-0368">Histidine biosynthesis</keyword>
<evidence type="ECO:0000256" key="5">
    <source>
        <dbReference type="ARBA" id="ARBA00023239"/>
    </source>
</evidence>
<dbReference type="Gene3D" id="3.30.230.40">
    <property type="entry name" value="Imidazole glycerol phosphate dehydratase, domain 1"/>
    <property type="match status" value="2"/>
</dbReference>
<dbReference type="NCBIfam" id="NF002114">
    <property type="entry name" value="PRK00951.2-4"/>
    <property type="match status" value="1"/>
</dbReference>
<dbReference type="GeneID" id="24804782"/>
<comment type="pathway">
    <text evidence="1 6">Amino-acid biosynthesis; L-histidine biosynthesis; L-histidine from 5-phospho-alpha-D-ribose 1-diphosphate: step 6/9.</text>
</comment>
<dbReference type="InterPro" id="IPR000807">
    <property type="entry name" value="ImidazoleglycerolP_deHydtase"/>
</dbReference>
<dbReference type="RefSeq" id="WP_048124132.1">
    <property type="nucleotide sequence ID" value="NZ_CP009515.1"/>
</dbReference>
<sequence length="195" mass="21437">MRTSKISRKTKETDIQLELNLDGNGIADISTGIGFFDHMLTSFARHAEFDLKVRAEGDLYVDEHHLIEDTGIVLGKALAEALGDMAGIARFGEARIPMDEALAEVALDVGGRSYLVLKADFIAPQVGQFSTQLVKHFFETLASNAKITIHASVYGDNDHHKIEALFKAFAYAMKRAVKIEGKEVKSTKGTLGYHK</sequence>
<evidence type="ECO:0000313" key="8">
    <source>
        <dbReference type="Proteomes" id="UP000033072"/>
    </source>
</evidence>
<evidence type="ECO:0000256" key="2">
    <source>
        <dbReference type="ARBA" id="ARBA00016664"/>
    </source>
</evidence>
<dbReference type="PANTHER" id="PTHR23133">
    <property type="entry name" value="IMIDAZOLEGLYCEROL-PHOSPHATE DEHYDRATASE HIS7"/>
    <property type="match status" value="1"/>
</dbReference>
<comment type="subcellular location">
    <subcellularLocation>
        <location evidence="6">Cytoplasm</location>
    </subcellularLocation>
</comment>
<dbReference type="SUPFAM" id="SSF54211">
    <property type="entry name" value="Ribosomal protein S5 domain 2-like"/>
    <property type="match status" value="2"/>
</dbReference>
<dbReference type="GO" id="GO:0000105">
    <property type="term" value="P:L-histidine biosynthetic process"/>
    <property type="evidence" value="ECO:0007669"/>
    <property type="project" value="UniProtKB-UniRule"/>
</dbReference>
<dbReference type="CDD" id="cd07914">
    <property type="entry name" value="IGPD"/>
    <property type="match status" value="1"/>
</dbReference>
<dbReference type="EC" id="4.2.1.19" evidence="6"/>
<dbReference type="UniPathway" id="UPA00031">
    <property type="reaction ID" value="UER00011"/>
</dbReference>
<evidence type="ECO:0000256" key="6">
    <source>
        <dbReference type="HAMAP-Rule" id="MF_00076"/>
    </source>
</evidence>
<keyword evidence="3 6" id="KW-0028">Amino-acid biosynthesis</keyword>
<name>A0A0E3RYS0_9EURY</name>
<dbReference type="PROSITE" id="PS00954">
    <property type="entry name" value="IGP_DEHYDRATASE_1"/>
    <property type="match status" value="1"/>
</dbReference>
<dbReference type="GO" id="GO:0005737">
    <property type="term" value="C:cytoplasm"/>
    <property type="evidence" value="ECO:0007669"/>
    <property type="project" value="UniProtKB-SubCell"/>
</dbReference>
<dbReference type="HOGENOM" id="CLU_044308_3_0_2"/>
<dbReference type="Proteomes" id="UP000033072">
    <property type="component" value="Chromosome"/>
</dbReference>
<dbReference type="EMBL" id="CP009515">
    <property type="protein sequence ID" value="AKB73374.1"/>
    <property type="molecule type" value="Genomic_DNA"/>
</dbReference>
<proteinExistence type="inferred from homology"/>
<keyword evidence="5 6" id="KW-0456">Lyase</keyword>
<gene>
    <name evidence="6" type="primary">hisB</name>
    <name evidence="7" type="ORF">MSLAZ_0113</name>
</gene>
<protein>
    <recommendedName>
        <fullName evidence="2 6">Imidazoleglycerol-phosphate dehydratase</fullName>
        <shortName evidence="6">IGPD</shortName>
        <ecNumber evidence="6">4.2.1.19</ecNumber>
    </recommendedName>
</protein>
<dbReference type="HAMAP" id="MF_00076">
    <property type="entry name" value="HisB"/>
    <property type="match status" value="1"/>
</dbReference>
<dbReference type="AlphaFoldDB" id="A0A0E3RYS0"/>
<dbReference type="InterPro" id="IPR038494">
    <property type="entry name" value="IGPD_sf"/>
</dbReference>
<dbReference type="STRING" id="1434111.MSLAZ_0113"/>
<dbReference type="FunFam" id="3.30.230.40:FF:000003">
    <property type="entry name" value="Imidazoleglycerol-phosphate dehydratase HisB"/>
    <property type="match status" value="1"/>
</dbReference>
<reference evidence="7 8" key="1">
    <citation type="submission" date="2014-07" db="EMBL/GenBank/DDBJ databases">
        <title>Methanogenic archaea and the global carbon cycle.</title>
        <authorList>
            <person name="Henriksen J.R."/>
            <person name="Luke J."/>
            <person name="Reinhart S."/>
            <person name="Benedict M.N."/>
            <person name="Youngblut N.D."/>
            <person name="Metcalf M.E."/>
            <person name="Whitaker R.J."/>
            <person name="Metcalf W.W."/>
        </authorList>
    </citation>
    <scope>NUCLEOTIDE SEQUENCE [LARGE SCALE GENOMIC DNA]</scope>
    <source>
        <strain evidence="7 8">Z-7289</strain>
    </source>
</reference>
<accession>A0A0E3RYS0</accession>
<evidence type="ECO:0000256" key="3">
    <source>
        <dbReference type="ARBA" id="ARBA00022605"/>
    </source>
</evidence>
<dbReference type="InterPro" id="IPR020568">
    <property type="entry name" value="Ribosomal_Su5_D2-typ_SF"/>
</dbReference>
<dbReference type="FunFam" id="3.30.230.40:FF:000001">
    <property type="entry name" value="Imidazoleglycerol-phosphate dehydratase HisB"/>
    <property type="match status" value="1"/>
</dbReference>
<evidence type="ECO:0000256" key="4">
    <source>
        <dbReference type="ARBA" id="ARBA00023102"/>
    </source>
</evidence>
<evidence type="ECO:0000256" key="1">
    <source>
        <dbReference type="ARBA" id="ARBA00005047"/>
    </source>
</evidence>
<dbReference type="OrthoDB" id="103579at2157"/>
<dbReference type="GO" id="GO:0004424">
    <property type="term" value="F:imidazoleglycerol-phosphate dehydratase activity"/>
    <property type="evidence" value="ECO:0007669"/>
    <property type="project" value="UniProtKB-UniRule"/>
</dbReference>
<dbReference type="KEGG" id="mls:MSLAZ_0113"/>
<dbReference type="NCBIfam" id="NF002111">
    <property type="entry name" value="PRK00951.2-1"/>
    <property type="match status" value="1"/>
</dbReference>
<keyword evidence="8" id="KW-1185">Reference proteome</keyword>
<dbReference type="InterPro" id="IPR020565">
    <property type="entry name" value="ImidazoleglycerP_deHydtase_CS"/>
</dbReference>